<comment type="caution">
    <text evidence="2">The sequence shown here is derived from an EMBL/GenBank/DDBJ whole genome shotgun (WGS) entry which is preliminary data.</text>
</comment>
<keyword evidence="1" id="KW-0812">Transmembrane</keyword>
<feature type="transmembrane region" description="Helical" evidence="1">
    <location>
        <begin position="70"/>
        <end position="91"/>
    </location>
</feature>
<feature type="transmembrane region" description="Helical" evidence="1">
    <location>
        <begin position="198"/>
        <end position="218"/>
    </location>
</feature>
<protein>
    <submittedName>
        <fullName evidence="2">Uncharacterized protein</fullName>
    </submittedName>
</protein>
<dbReference type="EMBL" id="QOHL01000001">
    <property type="protein sequence ID" value="RZB13180.1"/>
    <property type="molecule type" value="Genomic_DNA"/>
</dbReference>
<dbReference type="Proteomes" id="UP000293377">
    <property type="component" value="Unassembled WGS sequence"/>
</dbReference>
<keyword evidence="1" id="KW-1133">Transmembrane helix</keyword>
<feature type="transmembrane region" description="Helical" evidence="1">
    <location>
        <begin position="12"/>
        <end position="32"/>
    </location>
</feature>
<dbReference type="STRING" id="1242993.ehr_00765"/>
<evidence type="ECO:0000313" key="2">
    <source>
        <dbReference type="EMBL" id="RZB13180.1"/>
    </source>
</evidence>
<dbReference type="RefSeq" id="WP_045171414.1">
    <property type="nucleotide sequence ID" value="NZ_QOHL01000001.1"/>
</dbReference>
<keyword evidence="1" id="KW-0472">Membrane</keyword>
<organism evidence="2 3">
    <name type="scientific">Ehrlichia minasensis</name>
    <dbReference type="NCBI Taxonomy" id="1242993"/>
    <lineage>
        <taxon>Bacteria</taxon>
        <taxon>Pseudomonadati</taxon>
        <taxon>Pseudomonadota</taxon>
        <taxon>Alphaproteobacteria</taxon>
        <taxon>Rickettsiales</taxon>
        <taxon>Anaplasmataceae</taxon>
        <taxon>Ehrlichia</taxon>
    </lineage>
</organism>
<accession>A0A4Q6I770</accession>
<sequence length="292" mass="33782">MPSAKKLITRAIGLVIGSLLLIFSFNILMRCFSKKVNAICLWVCLLLSIGITVFFKIYGADKTSPTFINIKIYGMLVANALIMFCISNLILKKSSECNVKLSKQNERIYCLKVSLDNLKIELNIIKREIEWYFTNLCNDNKICINIKKEHLISTNKKCYDLNSLCQTVKLITFVIALSIFLYQSFYSCINQKFLSAELNMYYALLPLFFFMFVVDKLADYYYEYIKTNADEDNKNIIDSLKNELRIKTKLRDNLLKEVSAYNRTINDESLIGASDCQLSRQKDKILKILGRI</sequence>
<evidence type="ECO:0000256" key="1">
    <source>
        <dbReference type="SAM" id="Phobius"/>
    </source>
</evidence>
<gene>
    <name evidence="2" type="ORF">DRF75_00515</name>
</gene>
<feature type="transmembrane region" description="Helical" evidence="1">
    <location>
        <begin position="39"/>
        <end position="58"/>
    </location>
</feature>
<evidence type="ECO:0000313" key="3">
    <source>
        <dbReference type="Proteomes" id="UP000293377"/>
    </source>
</evidence>
<reference evidence="2 3" key="1">
    <citation type="submission" date="2018-06" db="EMBL/GenBank/DDBJ databases">
        <title>Complete Genome Sequence of Ehrlichia minasensis Isolated From Cattle.</title>
        <authorList>
            <person name="Aguiar D.M."/>
            <person name="Araujo J.P.A.Jr."/>
            <person name="Nakazato L."/>
            <person name="Bard E."/>
            <person name="Cabezas-Cruz A."/>
        </authorList>
    </citation>
    <scope>NUCLEOTIDE SEQUENCE [LARGE SCALE GENOMIC DNA]</scope>
    <source>
        <strain evidence="2 3">B11</strain>
    </source>
</reference>
<keyword evidence="3" id="KW-1185">Reference proteome</keyword>
<name>A0A4Q6I770_9RICK</name>
<dbReference type="OrthoDB" id="7163158at2"/>
<feature type="transmembrane region" description="Helical" evidence="1">
    <location>
        <begin position="167"/>
        <end position="186"/>
    </location>
</feature>
<proteinExistence type="predicted"/>
<dbReference type="AlphaFoldDB" id="A0A4Q6I770"/>